<evidence type="ECO:0000313" key="3">
    <source>
        <dbReference type="EMBL" id="SCO90118.1"/>
    </source>
</evidence>
<evidence type="ECO:0000313" key="4">
    <source>
        <dbReference type="Proteomes" id="UP000219369"/>
    </source>
</evidence>
<name>A0A2H3TNA0_FUSOX</name>
<dbReference type="OrthoDB" id="5015477at2759"/>
<dbReference type="Proteomes" id="UP000219369">
    <property type="component" value="Unassembled WGS sequence"/>
</dbReference>
<feature type="compositionally biased region" description="Polar residues" evidence="1">
    <location>
        <begin position="25"/>
        <end position="43"/>
    </location>
</feature>
<feature type="compositionally biased region" description="Polar residues" evidence="1">
    <location>
        <begin position="53"/>
        <end position="76"/>
    </location>
</feature>
<organism evidence="3 4">
    <name type="scientific">Fusarium oxysporum</name>
    <name type="common">Fusarium vascular wilt</name>
    <dbReference type="NCBI Taxonomy" id="5507"/>
    <lineage>
        <taxon>Eukaryota</taxon>
        <taxon>Fungi</taxon>
        <taxon>Dikarya</taxon>
        <taxon>Ascomycota</taxon>
        <taxon>Pezizomycotina</taxon>
        <taxon>Sordariomycetes</taxon>
        <taxon>Hypocreomycetidae</taxon>
        <taxon>Hypocreales</taxon>
        <taxon>Nectriaceae</taxon>
        <taxon>Fusarium</taxon>
        <taxon>Fusarium oxysporum species complex</taxon>
    </lineage>
</organism>
<evidence type="ECO:0000256" key="1">
    <source>
        <dbReference type="SAM" id="MobiDB-lite"/>
    </source>
</evidence>
<evidence type="ECO:0000256" key="2">
    <source>
        <dbReference type="SAM" id="SignalP"/>
    </source>
</evidence>
<dbReference type="VEuPathDB" id="FungiDB:FOC1_g10000684"/>
<dbReference type="VEuPathDB" id="FungiDB:FOIG_16637"/>
<dbReference type="EMBL" id="FMJY01000009">
    <property type="protein sequence ID" value="SCO90118.1"/>
    <property type="molecule type" value="Genomic_DNA"/>
</dbReference>
<dbReference type="AlphaFoldDB" id="A0A2H3TNA0"/>
<gene>
    <name evidence="3" type="ORF">FRV6_14246</name>
</gene>
<proteinExistence type="predicted"/>
<protein>
    <submittedName>
        <fullName evidence="3">Uncharacterized protein</fullName>
    </submittedName>
</protein>
<feature type="chain" id="PRO_5013601687" evidence="2">
    <location>
        <begin position="19"/>
        <end position="129"/>
    </location>
</feature>
<feature type="region of interest" description="Disordered" evidence="1">
    <location>
        <begin position="17"/>
        <end position="79"/>
    </location>
</feature>
<accession>A0A2H3TNA0</accession>
<keyword evidence="2" id="KW-0732">Signal</keyword>
<reference evidence="4" key="1">
    <citation type="submission" date="2016-09" db="EMBL/GenBank/DDBJ databases">
        <authorList>
            <person name="Guldener U."/>
        </authorList>
    </citation>
    <scope>NUCLEOTIDE SEQUENCE [LARGE SCALE GENOMIC DNA]</scope>
    <source>
        <strain evidence="4">V64-1</strain>
    </source>
</reference>
<dbReference type="VEuPathDB" id="FungiDB:FOC4_g10000128"/>
<sequence length="129" mass="13979">MSFIMDLLKLFICPISQSDEPETGADNSLSPQPSYYDTNTTGPDYSAQAPSYEPQSSSYNAQPLSDNTVQPDSYNMSAGGEQAMQNHNITNQAWQTAYNNAQEYVSDGTYTQETVYGNGVTTGGAASYL</sequence>
<feature type="signal peptide" evidence="2">
    <location>
        <begin position="1"/>
        <end position="18"/>
    </location>
</feature>